<organism evidence="1 2">
    <name type="scientific">Acanthocheilonema viteae</name>
    <name type="common">Filarial nematode worm</name>
    <name type="synonym">Dipetalonema viteae</name>
    <dbReference type="NCBI Taxonomy" id="6277"/>
    <lineage>
        <taxon>Eukaryota</taxon>
        <taxon>Metazoa</taxon>
        <taxon>Ecdysozoa</taxon>
        <taxon>Nematoda</taxon>
        <taxon>Chromadorea</taxon>
        <taxon>Rhabditida</taxon>
        <taxon>Spirurina</taxon>
        <taxon>Spiruromorpha</taxon>
        <taxon>Filarioidea</taxon>
        <taxon>Onchocercidae</taxon>
        <taxon>Acanthocheilonema</taxon>
    </lineage>
</organism>
<proteinExistence type="predicted"/>
<dbReference type="EMBL" id="UPTC01001623">
    <property type="protein sequence ID" value="VBB32263.1"/>
    <property type="molecule type" value="Genomic_DNA"/>
</dbReference>
<dbReference type="Proteomes" id="UP000276991">
    <property type="component" value="Unassembled WGS sequence"/>
</dbReference>
<evidence type="ECO:0000313" key="1">
    <source>
        <dbReference type="EMBL" id="VBB32263.1"/>
    </source>
</evidence>
<gene>
    <name evidence="1" type="ORF">NAV_LOCUS7054</name>
</gene>
<evidence type="ECO:0000313" key="2">
    <source>
        <dbReference type="Proteomes" id="UP000276991"/>
    </source>
</evidence>
<accession>A0A498SJ09</accession>
<name>A0A498SJ09_ACAVI</name>
<protein>
    <submittedName>
        <fullName evidence="1">Uncharacterized protein</fullName>
    </submittedName>
</protein>
<dbReference type="AlphaFoldDB" id="A0A498SJ09"/>
<reference evidence="1 2" key="1">
    <citation type="submission" date="2018-08" db="EMBL/GenBank/DDBJ databases">
        <authorList>
            <person name="Laetsch R D."/>
            <person name="Stevens L."/>
            <person name="Kumar S."/>
            <person name="Blaxter L. M."/>
        </authorList>
    </citation>
    <scope>NUCLEOTIDE SEQUENCE [LARGE SCALE GENOMIC DNA]</scope>
</reference>
<sequence length="74" mass="8312">MGRSLGRLVDDKITATALRGKTFNGVITFSANGPSFPAHFNPNRLIVDDDDDDNDNVGKIKMSWMDEIDVFWPR</sequence>
<keyword evidence="2" id="KW-1185">Reference proteome</keyword>